<dbReference type="InterPro" id="IPR006083">
    <property type="entry name" value="PRK/URK"/>
</dbReference>
<accession>A0ABR7P7Q8</accession>
<organism evidence="2 3">
    <name type="scientific">Blautia stercoris</name>
    <dbReference type="NCBI Taxonomy" id="871664"/>
    <lineage>
        <taxon>Bacteria</taxon>
        <taxon>Bacillati</taxon>
        <taxon>Bacillota</taxon>
        <taxon>Clostridia</taxon>
        <taxon>Lachnospirales</taxon>
        <taxon>Lachnospiraceae</taxon>
        <taxon>Blautia</taxon>
    </lineage>
</organism>
<dbReference type="Gene3D" id="3.40.50.300">
    <property type="entry name" value="P-loop containing nucleotide triphosphate hydrolases"/>
    <property type="match status" value="1"/>
</dbReference>
<protein>
    <submittedName>
        <fullName evidence="2">Nucleoside kinase</fullName>
    </submittedName>
</protein>
<dbReference type="EMBL" id="JACRTP010000001">
    <property type="protein sequence ID" value="MBC8627317.1"/>
    <property type="molecule type" value="Genomic_DNA"/>
</dbReference>
<dbReference type="Proteomes" id="UP000661649">
    <property type="component" value="Unassembled WGS sequence"/>
</dbReference>
<name>A0ABR7P7Q8_9FIRM</name>
<dbReference type="PANTHER" id="PTHR10285">
    <property type="entry name" value="URIDINE KINASE"/>
    <property type="match status" value="1"/>
</dbReference>
<dbReference type="Gene3D" id="3.30.980.10">
    <property type="entry name" value="Threonyl-trna Synthetase, Chain A, domain 2"/>
    <property type="match status" value="1"/>
</dbReference>
<sequence length="555" mass="63759">MEKKTVTVKILGKTREYPMGITYAEIVKEYEGATKYPIVLVMKDGKLRELHKRLKQDGTLEFITTADEIGHKTYKRSAILLLLKALYNVAGHDKIKKAVIHYAVSSGYYVTVDGDVAITEDFLLKVKEYMLELVEKKIPVMKRSVGTDEAISLFHKHKMYDKENLFRYRRVSRVNIYSIEEFEDYFYGFMVHHTGYIKYFDLYPYDDGFVLQLPERKDPEIVPAFEPHQKIFQVQKEANIWGKMMRTETVGDLNNQITHQGANELILIAEALQEGKIAKIADQIVEAGHKKFIMIAGPSSSGKTTFSHRLSIQLSAHGLKPHPIAVDNYFVNREHTPLDEEGNYNFECLEAIDVKQFNNDMNALLRGEEVEIPTYNFKTGKREYKGNFLKLEESDILVIEGIHCLNDKLSETLPKENKFKIYVSALTQLNVDEHNRIPTTDGRLIRRIVRDARTRGTSAKDTIAMWNSVRRGEEANIFPYQESADVMFNSALIYELAVLKIYAEPLLFGISPEEPEYHEAKRLLKFFDYFVGMPGEAVPTNSLLREFIGGGCFDV</sequence>
<dbReference type="GO" id="GO:0016301">
    <property type="term" value="F:kinase activity"/>
    <property type="evidence" value="ECO:0007669"/>
    <property type="project" value="UniProtKB-KW"/>
</dbReference>
<dbReference type="SUPFAM" id="SSF52540">
    <property type="entry name" value="P-loop containing nucleoside triphosphate hydrolases"/>
    <property type="match status" value="1"/>
</dbReference>
<evidence type="ECO:0000313" key="2">
    <source>
        <dbReference type="EMBL" id="MBC8627317.1"/>
    </source>
</evidence>
<proteinExistence type="predicted"/>
<keyword evidence="3" id="KW-1185">Reference proteome</keyword>
<dbReference type="RefSeq" id="WP_117456704.1">
    <property type="nucleotide sequence ID" value="NZ_JACRTP010000001.1"/>
</dbReference>
<dbReference type="SUPFAM" id="SSF55186">
    <property type="entry name" value="ThrRS/AlaRS common domain"/>
    <property type="match status" value="1"/>
</dbReference>
<dbReference type="CDD" id="cd02028">
    <property type="entry name" value="UMPK_like"/>
    <property type="match status" value="1"/>
</dbReference>
<dbReference type="SMART" id="SM00382">
    <property type="entry name" value="AAA"/>
    <property type="match status" value="1"/>
</dbReference>
<dbReference type="InterPro" id="IPR027417">
    <property type="entry name" value="P-loop_NTPase"/>
</dbReference>
<reference evidence="2 3" key="1">
    <citation type="submission" date="2020-08" db="EMBL/GenBank/DDBJ databases">
        <title>Genome public.</title>
        <authorList>
            <person name="Liu C."/>
            <person name="Sun Q."/>
        </authorList>
    </citation>
    <scope>NUCLEOTIDE SEQUENCE [LARGE SCALE GENOMIC DNA]</scope>
    <source>
        <strain evidence="2 3">3_YM_SP_D4_24.mj</strain>
    </source>
</reference>
<evidence type="ECO:0000313" key="3">
    <source>
        <dbReference type="Proteomes" id="UP000661649"/>
    </source>
</evidence>
<comment type="caution">
    <text evidence="2">The sequence shown here is derived from an EMBL/GenBank/DDBJ whole genome shotgun (WGS) entry which is preliminary data.</text>
</comment>
<gene>
    <name evidence="2" type="ORF">H8712_01520</name>
</gene>
<keyword evidence="2" id="KW-0808">Transferase</keyword>
<dbReference type="InterPro" id="IPR003593">
    <property type="entry name" value="AAA+_ATPase"/>
</dbReference>
<feature type="domain" description="AAA+ ATPase" evidence="1">
    <location>
        <begin position="289"/>
        <end position="450"/>
    </location>
</feature>
<dbReference type="CDD" id="cd01667">
    <property type="entry name" value="TGS_ThrRS"/>
    <property type="match status" value="1"/>
</dbReference>
<evidence type="ECO:0000259" key="1">
    <source>
        <dbReference type="SMART" id="SM00382"/>
    </source>
</evidence>
<dbReference type="Pfam" id="PF00485">
    <property type="entry name" value="PRK"/>
    <property type="match status" value="1"/>
</dbReference>
<dbReference type="InterPro" id="IPR018163">
    <property type="entry name" value="Thr/Ala-tRNA-synth_IIc_edit"/>
</dbReference>
<keyword evidence="2" id="KW-0418">Kinase</keyword>